<keyword evidence="1" id="KW-1133">Transmembrane helix</keyword>
<dbReference type="EMBL" id="BAAADV010000003">
    <property type="protein sequence ID" value="GAA0672737.1"/>
    <property type="molecule type" value="Genomic_DNA"/>
</dbReference>
<feature type="transmembrane region" description="Helical" evidence="1">
    <location>
        <begin position="25"/>
        <end position="47"/>
    </location>
</feature>
<evidence type="ECO:0000313" key="2">
    <source>
        <dbReference type="EMBL" id="GAA0672737.1"/>
    </source>
</evidence>
<feature type="transmembrane region" description="Helical" evidence="1">
    <location>
        <begin position="279"/>
        <end position="303"/>
    </location>
</feature>
<proteinExistence type="predicted"/>
<feature type="transmembrane region" description="Helical" evidence="1">
    <location>
        <begin position="248"/>
        <end position="267"/>
    </location>
</feature>
<dbReference type="AlphaFoldDB" id="A0AAV3TAQ8"/>
<dbReference type="Pfam" id="PF25927">
    <property type="entry name" value="DUF7972"/>
    <property type="match status" value="1"/>
</dbReference>
<gene>
    <name evidence="2" type="ORF">GCM10009020_19390</name>
</gene>
<comment type="caution">
    <text evidence="2">The sequence shown here is derived from an EMBL/GenBank/DDBJ whole genome shotgun (WGS) entry which is preliminary data.</text>
</comment>
<keyword evidence="3" id="KW-1185">Reference proteome</keyword>
<dbReference type="InterPro" id="IPR058278">
    <property type="entry name" value="DUF7972"/>
</dbReference>
<reference evidence="2 3" key="1">
    <citation type="journal article" date="2019" name="Int. J. Syst. Evol. Microbiol.">
        <title>The Global Catalogue of Microorganisms (GCM) 10K type strain sequencing project: providing services to taxonomists for standard genome sequencing and annotation.</title>
        <authorList>
            <consortium name="The Broad Institute Genomics Platform"/>
            <consortium name="The Broad Institute Genome Sequencing Center for Infectious Disease"/>
            <person name="Wu L."/>
            <person name="Ma J."/>
        </authorList>
    </citation>
    <scope>NUCLEOTIDE SEQUENCE [LARGE SCALE GENOMIC DNA]</scope>
    <source>
        <strain evidence="2 3">JCM 16328</strain>
    </source>
</reference>
<name>A0AAV3TAQ8_9EURY</name>
<dbReference type="RefSeq" id="WP_343773799.1">
    <property type="nucleotide sequence ID" value="NZ_BAAADV010000003.1"/>
</dbReference>
<feature type="transmembrane region" description="Helical" evidence="1">
    <location>
        <begin position="59"/>
        <end position="78"/>
    </location>
</feature>
<dbReference type="Proteomes" id="UP001500420">
    <property type="component" value="Unassembled WGS sequence"/>
</dbReference>
<sequence length="326" mass="35044">MSDSGSAPTGDRSATRWLLLEGNRLAIAAGVVACVTLATLGILWTFGYAAVRPRSPINFVYSSLITGNLTLLTVVLSINQLVLSRELGAPGTLSQRIDATLEYRSEVEEATDASVTPKSPSAFIRHLHESVGETVDALAGTTDELDGERRQRLESVLDSLRRDVRTVNGALDGDDVPIFGVVGATISTNHAEQLNEIAALRANAGEALSDEQRESLDRLEDALFQIDVARDYFKTIYVQKELAYLSRVLLYVGVPAIVSGVLSLLAYNAGHVGSVPSELYALVIVVTVTLGFAPLAILFAFVLRLAWVAQQTATIAPFSPDADYRP</sequence>
<organism evidence="2 3">
    <name type="scientific">Natronoarchaeum mannanilyticum</name>
    <dbReference type="NCBI Taxonomy" id="926360"/>
    <lineage>
        <taxon>Archaea</taxon>
        <taxon>Methanobacteriati</taxon>
        <taxon>Methanobacteriota</taxon>
        <taxon>Stenosarchaea group</taxon>
        <taxon>Halobacteria</taxon>
        <taxon>Halobacteriales</taxon>
        <taxon>Natronoarchaeaceae</taxon>
    </lineage>
</organism>
<keyword evidence="1" id="KW-0812">Transmembrane</keyword>
<evidence type="ECO:0000256" key="1">
    <source>
        <dbReference type="SAM" id="Phobius"/>
    </source>
</evidence>
<accession>A0AAV3TAQ8</accession>
<evidence type="ECO:0000313" key="3">
    <source>
        <dbReference type="Proteomes" id="UP001500420"/>
    </source>
</evidence>
<protein>
    <submittedName>
        <fullName evidence="2">Uncharacterized protein</fullName>
    </submittedName>
</protein>
<keyword evidence="1" id="KW-0472">Membrane</keyword>